<dbReference type="InParanoid" id="K3W792"/>
<evidence type="ECO:0000259" key="1">
    <source>
        <dbReference type="SMART" id="SM01124"/>
    </source>
</evidence>
<accession>K3W792</accession>
<reference evidence="3" key="2">
    <citation type="submission" date="2010-04" db="EMBL/GenBank/DDBJ databases">
        <authorList>
            <person name="Buell R."/>
            <person name="Hamilton J."/>
            <person name="Hostetler J."/>
        </authorList>
    </citation>
    <scope>NUCLEOTIDE SEQUENCE [LARGE SCALE GENOMIC DNA]</scope>
    <source>
        <strain evidence="3">DAOM:BR144</strain>
    </source>
</reference>
<proteinExistence type="predicted"/>
<dbReference type="OMA" id="KWWFSAH"/>
<dbReference type="PANTHER" id="PTHR12849">
    <property type="entry name" value="RNA LARIAT DEBRANCHING ENZYME"/>
    <property type="match status" value="1"/>
</dbReference>
<dbReference type="Pfam" id="PF05011">
    <property type="entry name" value="DBR1"/>
    <property type="match status" value="1"/>
</dbReference>
<dbReference type="HOGENOM" id="CLU_005893_1_0_1"/>
<dbReference type="InterPro" id="IPR007708">
    <property type="entry name" value="DBR1_C"/>
</dbReference>
<dbReference type="SUPFAM" id="SSF56300">
    <property type="entry name" value="Metallo-dependent phosphatases"/>
    <property type="match status" value="1"/>
</dbReference>
<evidence type="ECO:0000313" key="2">
    <source>
        <dbReference type="EnsemblProtists" id="PYU1_T000833"/>
    </source>
</evidence>
<dbReference type="InterPro" id="IPR029052">
    <property type="entry name" value="Metallo-depent_PP-like"/>
</dbReference>
<sequence>MVKVAVVGCTHGELDALYARIDDFNASKQLPDDRIRLLLCCGDFESLRNAIDLACKACPPKYRHMNSFHAYYHGAKRASVLTIFIGGNHEASNYLQELRYGGWVAPNIFYLGASGVVHVAGLRIAGISGIYHAKHYRSGQYETAPYTKKTIDSVYCVREYQVHQLSHLTPSVLAREKPSLDVFLSHDWPTHIENHGDIDALLRERPDFQKSIGDNRFGNPGSEYLLHALQPTRWLAGHMHIRFEATVPHPSLTLNAADQDSPHATTHFLALSKCKPNEACMEVLDLVPGSQTTTNDELLRVMMDVEWLAILRATHHLASHSRQPVDLPEEKMGITADDIAWVEKRLDEVHTASSVDNDKVRGEWPTEFVMMAPPWDGASDETMPKTSRESVLGNPQTDSFLIFLELPHVVTTPYAPVE</sequence>
<dbReference type="SMART" id="SM01124">
    <property type="entry name" value="DBR1"/>
    <property type="match status" value="1"/>
</dbReference>
<dbReference type="PANTHER" id="PTHR12849:SF0">
    <property type="entry name" value="LARIAT DEBRANCHING ENZYME"/>
    <property type="match status" value="1"/>
</dbReference>
<dbReference type="EnsemblProtists" id="PYU1_T000833">
    <property type="protein sequence ID" value="PYU1_T000833"/>
    <property type="gene ID" value="PYU1_G000833"/>
</dbReference>
<dbReference type="STRING" id="431595.K3W792"/>
<dbReference type="VEuPathDB" id="FungiDB:PYU1_G000833"/>
<dbReference type="GO" id="GO:0008419">
    <property type="term" value="F:RNA lariat debranching enzyme activity"/>
    <property type="evidence" value="ECO:0007669"/>
    <property type="project" value="TreeGrafter"/>
</dbReference>
<dbReference type="eggNOG" id="KOG2863">
    <property type="taxonomic scope" value="Eukaryota"/>
</dbReference>
<dbReference type="GO" id="GO:0005634">
    <property type="term" value="C:nucleus"/>
    <property type="evidence" value="ECO:0007669"/>
    <property type="project" value="TreeGrafter"/>
</dbReference>
<dbReference type="InterPro" id="IPR004843">
    <property type="entry name" value="Calcineurin-like_PHP"/>
</dbReference>
<dbReference type="AlphaFoldDB" id="K3W792"/>
<dbReference type="GO" id="GO:0000398">
    <property type="term" value="P:mRNA splicing, via spliceosome"/>
    <property type="evidence" value="ECO:0007669"/>
    <property type="project" value="TreeGrafter"/>
</dbReference>
<reference evidence="2" key="3">
    <citation type="submission" date="2015-02" db="UniProtKB">
        <authorList>
            <consortium name="EnsemblProtists"/>
        </authorList>
    </citation>
    <scope>IDENTIFICATION</scope>
    <source>
        <strain evidence="2">DAOM BR144</strain>
    </source>
</reference>
<feature type="domain" description="Lariat debranching enzyme C-terminal" evidence="1">
    <location>
        <begin position="261"/>
        <end position="410"/>
    </location>
</feature>
<dbReference type="Proteomes" id="UP000019132">
    <property type="component" value="Unassembled WGS sequence"/>
</dbReference>
<protein>
    <recommendedName>
        <fullName evidence="1">Lariat debranching enzyme C-terminal domain-containing protein</fullName>
    </recommendedName>
</protein>
<name>K3W792_GLOUD</name>
<dbReference type="EMBL" id="GL376620">
    <property type="status" value="NOT_ANNOTATED_CDS"/>
    <property type="molecule type" value="Genomic_DNA"/>
</dbReference>
<evidence type="ECO:0000313" key="3">
    <source>
        <dbReference type="Proteomes" id="UP000019132"/>
    </source>
</evidence>
<keyword evidence="3" id="KW-1185">Reference proteome</keyword>
<dbReference type="Pfam" id="PF00149">
    <property type="entry name" value="Metallophos"/>
    <property type="match status" value="1"/>
</dbReference>
<reference evidence="3" key="1">
    <citation type="journal article" date="2010" name="Genome Biol.">
        <title>Genome sequence of the necrotrophic plant pathogen Pythium ultimum reveals original pathogenicity mechanisms and effector repertoire.</title>
        <authorList>
            <person name="Levesque C.A."/>
            <person name="Brouwer H."/>
            <person name="Cano L."/>
            <person name="Hamilton J.P."/>
            <person name="Holt C."/>
            <person name="Huitema E."/>
            <person name="Raffaele S."/>
            <person name="Robideau G.P."/>
            <person name="Thines M."/>
            <person name="Win J."/>
            <person name="Zerillo M.M."/>
            <person name="Beakes G.W."/>
            <person name="Boore J.L."/>
            <person name="Busam D."/>
            <person name="Dumas B."/>
            <person name="Ferriera S."/>
            <person name="Fuerstenberg S.I."/>
            <person name="Gachon C.M."/>
            <person name="Gaulin E."/>
            <person name="Govers F."/>
            <person name="Grenville-Briggs L."/>
            <person name="Horner N."/>
            <person name="Hostetler J."/>
            <person name="Jiang R.H."/>
            <person name="Johnson J."/>
            <person name="Krajaejun T."/>
            <person name="Lin H."/>
            <person name="Meijer H.J."/>
            <person name="Moore B."/>
            <person name="Morris P."/>
            <person name="Phuntmart V."/>
            <person name="Puiu D."/>
            <person name="Shetty J."/>
            <person name="Stajich J.E."/>
            <person name="Tripathy S."/>
            <person name="Wawra S."/>
            <person name="van West P."/>
            <person name="Whitty B.R."/>
            <person name="Coutinho P.M."/>
            <person name="Henrissat B."/>
            <person name="Martin F."/>
            <person name="Thomas P.D."/>
            <person name="Tyler B.M."/>
            <person name="De Vries R.P."/>
            <person name="Kamoun S."/>
            <person name="Yandell M."/>
            <person name="Tisserat N."/>
            <person name="Buell C.R."/>
        </authorList>
    </citation>
    <scope>NUCLEOTIDE SEQUENCE</scope>
    <source>
        <strain evidence="3">DAOM:BR144</strain>
    </source>
</reference>
<organism evidence="2 3">
    <name type="scientific">Globisporangium ultimum (strain ATCC 200006 / CBS 805.95 / DAOM BR144)</name>
    <name type="common">Pythium ultimum</name>
    <dbReference type="NCBI Taxonomy" id="431595"/>
    <lineage>
        <taxon>Eukaryota</taxon>
        <taxon>Sar</taxon>
        <taxon>Stramenopiles</taxon>
        <taxon>Oomycota</taxon>
        <taxon>Peronosporomycetes</taxon>
        <taxon>Pythiales</taxon>
        <taxon>Pythiaceae</taxon>
        <taxon>Globisporangium</taxon>
    </lineage>
</organism>